<reference evidence="2" key="1">
    <citation type="submission" date="2014-09" db="EMBL/GenBank/DDBJ databases">
        <authorList>
            <person name="Magalhaes I.L.F."/>
            <person name="Oliveira U."/>
            <person name="Santos F.R."/>
            <person name="Vidigal T.H.D.A."/>
            <person name="Brescovit A.D."/>
            <person name="Santos A.J."/>
        </authorList>
    </citation>
    <scope>NUCLEOTIDE SEQUENCE</scope>
    <source>
        <tissue evidence="2">Shoot tissue taken approximately 20 cm above the soil surface</tissue>
    </source>
</reference>
<reference evidence="2" key="2">
    <citation type="journal article" date="2015" name="Data Brief">
        <title>Shoot transcriptome of the giant reed, Arundo donax.</title>
        <authorList>
            <person name="Barrero R.A."/>
            <person name="Guerrero F.D."/>
            <person name="Moolhuijzen P."/>
            <person name="Goolsby J.A."/>
            <person name="Tidwell J."/>
            <person name="Bellgard S.E."/>
            <person name="Bellgard M.I."/>
        </authorList>
    </citation>
    <scope>NUCLEOTIDE SEQUENCE</scope>
    <source>
        <tissue evidence="2">Shoot tissue taken approximately 20 cm above the soil surface</tissue>
    </source>
</reference>
<name>A0A0A9BLC7_ARUDO</name>
<evidence type="ECO:0000256" key="1">
    <source>
        <dbReference type="SAM" id="MobiDB-lite"/>
    </source>
</evidence>
<protein>
    <submittedName>
        <fullName evidence="2">Uncharacterized protein</fullName>
    </submittedName>
</protein>
<proteinExistence type="predicted"/>
<feature type="region of interest" description="Disordered" evidence="1">
    <location>
        <begin position="1"/>
        <end position="22"/>
    </location>
</feature>
<organism evidence="2">
    <name type="scientific">Arundo donax</name>
    <name type="common">Giant reed</name>
    <name type="synonym">Donax arundinaceus</name>
    <dbReference type="NCBI Taxonomy" id="35708"/>
    <lineage>
        <taxon>Eukaryota</taxon>
        <taxon>Viridiplantae</taxon>
        <taxon>Streptophyta</taxon>
        <taxon>Embryophyta</taxon>
        <taxon>Tracheophyta</taxon>
        <taxon>Spermatophyta</taxon>
        <taxon>Magnoliopsida</taxon>
        <taxon>Liliopsida</taxon>
        <taxon>Poales</taxon>
        <taxon>Poaceae</taxon>
        <taxon>PACMAD clade</taxon>
        <taxon>Arundinoideae</taxon>
        <taxon>Arundineae</taxon>
        <taxon>Arundo</taxon>
    </lineage>
</organism>
<dbReference type="AlphaFoldDB" id="A0A0A9BLC7"/>
<sequence>MQTPLGSFANSGKYDENLPQDL</sequence>
<evidence type="ECO:0000313" key="2">
    <source>
        <dbReference type="EMBL" id="JAD64779.1"/>
    </source>
</evidence>
<dbReference type="EMBL" id="GBRH01233116">
    <property type="protein sequence ID" value="JAD64779.1"/>
    <property type="molecule type" value="Transcribed_RNA"/>
</dbReference>
<accession>A0A0A9BLC7</accession>
<feature type="compositionally biased region" description="Polar residues" evidence="1">
    <location>
        <begin position="1"/>
        <end position="10"/>
    </location>
</feature>